<keyword evidence="1" id="KW-0812">Transmembrane</keyword>
<evidence type="ECO:0000256" key="1">
    <source>
        <dbReference type="SAM" id="Phobius"/>
    </source>
</evidence>
<keyword evidence="3" id="KW-1185">Reference proteome</keyword>
<reference evidence="2 3" key="1">
    <citation type="submission" date="2016-12" db="EMBL/GenBank/DDBJ databases">
        <title>The draft genome sequence of HSLHS2.</title>
        <authorList>
            <person name="Hu D."/>
            <person name="Wang L."/>
            <person name="Shao Z."/>
        </authorList>
    </citation>
    <scope>NUCLEOTIDE SEQUENCE [LARGE SCALE GENOMIC DNA]</scope>
    <source>
        <strain evidence="2">MCCC 1A06712</strain>
    </source>
</reference>
<keyword evidence="1" id="KW-0472">Membrane</keyword>
<evidence type="ECO:0000313" key="2">
    <source>
        <dbReference type="EMBL" id="OUD10681.1"/>
    </source>
</evidence>
<dbReference type="EMBL" id="MSPP01000001">
    <property type="protein sequence ID" value="OUD10681.1"/>
    <property type="molecule type" value="Genomic_DNA"/>
</dbReference>
<proteinExistence type="predicted"/>
<protein>
    <submittedName>
        <fullName evidence="2">Uncharacterized protein</fullName>
    </submittedName>
</protein>
<feature type="transmembrane region" description="Helical" evidence="1">
    <location>
        <begin position="114"/>
        <end position="134"/>
    </location>
</feature>
<gene>
    <name evidence="2" type="ORF">BVC71_04130</name>
</gene>
<evidence type="ECO:0000313" key="3">
    <source>
        <dbReference type="Proteomes" id="UP000194664"/>
    </source>
</evidence>
<keyword evidence="1" id="KW-1133">Transmembrane helix</keyword>
<comment type="caution">
    <text evidence="2">The sequence shown here is derived from an EMBL/GenBank/DDBJ whole genome shotgun (WGS) entry which is preliminary data.</text>
</comment>
<dbReference type="AlphaFoldDB" id="A0A251X277"/>
<name>A0A251X277_9RHOB</name>
<dbReference type="Proteomes" id="UP000194664">
    <property type="component" value="Unassembled WGS sequence"/>
</dbReference>
<accession>A0A251X277</accession>
<organism evidence="2 3">
    <name type="scientific">Marivivens niveibacter</name>
    <dbReference type="NCBI Taxonomy" id="1930667"/>
    <lineage>
        <taxon>Bacteria</taxon>
        <taxon>Pseudomonadati</taxon>
        <taxon>Pseudomonadota</taxon>
        <taxon>Alphaproteobacteria</taxon>
        <taxon>Rhodobacterales</taxon>
        <taxon>Paracoccaceae</taxon>
        <taxon>Marivivens group</taxon>
        <taxon>Marivivens</taxon>
    </lineage>
</organism>
<feature type="transmembrane region" description="Helical" evidence="1">
    <location>
        <begin position="88"/>
        <end position="108"/>
    </location>
</feature>
<sequence>MVTAKVARKCPNFVWRVPVFCHFYRFTYGCRTEVDNMTAAYSSDHFSIDADFISRFSRLEGTNVRETHWGYVIKGTEAEHLRVRLAQVASCFLGGAFLISAVALWMFPSRALSAGFELHLALTCVFLAIGFFLVRYGTRGTMVEIEVDLNAKELREVVRNRAGRPSLLGKWAFDSFGGLFIDRSKLSSGEAALMLRYRDTATVVEVASGPLARIENLRDRLGRDVFASQLR</sequence>